<feature type="non-terminal residue" evidence="2">
    <location>
        <position position="1"/>
    </location>
</feature>
<feature type="compositionally biased region" description="Low complexity" evidence="1">
    <location>
        <begin position="77"/>
        <end position="86"/>
    </location>
</feature>
<feature type="compositionally biased region" description="Pro residues" evidence="1">
    <location>
        <begin position="43"/>
        <end position="55"/>
    </location>
</feature>
<evidence type="ECO:0000256" key="1">
    <source>
        <dbReference type="SAM" id="MobiDB-lite"/>
    </source>
</evidence>
<keyword evidence="3" id="KW-1185">Reference proteome</keyword>
<feature type="compositionally biased region" description="Gly residues" evidence="1">
    <location>
        <begin position="22"/>
        <end position="39"/>
    </location>
</feature>
<dbReference type="AlphaFoldDB" id="A0A7T8HGQ4"/>
<feature type="region of interest" description="Disordered" evidence="1">
    <location>
        <begin position="15"/>
        <end position="100"/>
    </location>
</feature>
<protein>
    <submittedName>
        <fullName evidence="2">Uncharacterized protein</fullName>
    </submittedName>
</protein>
<name>A0A7T8HGQ4_CALRO</name>
<evidence type="ECO:0000313" key="2">
    <source>
        <dbReference type="EMBL" id="QQP49772.1"/>
    </source>
</evidence>
<evidence type="ECO:0000313" key="3">
    <source>
        <dbReference type="Proteomes" id="UP000595437"/>
    </source>
</evidence>
<accession>A0A7T8HGQ4</accession>
<organism evidence="2 3">
    <name type="scientific">Caligus rogercresseyi</name>
    <name type="common">Sea louse</name>
    <dbReference type="NCBI Taxonomy" id="217165"/>
    <lineage>
        <taxon>Eukaryota</taxon>
        <taxon>Metazoa</taxon>
        <taxon>Ecdysozoa</taxon>
        <taxon>Arthropoda</taxon>
        <taxon>Crustacea</taxon>
        <taxon>Multicrustacea</taxon>
        <taxon>Hexanauplia</taxon>
        <taxon>Copepoda</taxon>
        <taxon>Siphonostomatoida</taxon>
        <taxon>Caligidae</taxon>
        <taxon>Caligus</taxon>
    </lineage>
</organism>
<gene>
    <name evidence="2" type="ORF">FKW44_010548</name>
</gene>
<proteinExistence type="predicted"/>
<dbReference type="EMBL" id="CP045896">
    <property type="protein sequence ID" value="QQP49772.1"/>
    <property type="molecule type" value="Genomic_DNA"/>
</dbReference>
<sequence>VWFCPTSIILEEPVSNWRGHYPGPGGMENGPLGPGGGGFNSPTGPPSMPGTPTYPGPNYGGGNSTPGLVPIGPPSGPVGFVGSPAGTLVLPRPDPWEGWS</sequence>
<reference evidence="3" key="1">
    <citation type="submission" date="2021-01" db="EMBL/GenBank/DDBJ databases">
        <title>Caligus Genome Assembly.</title>
        <authorList>
            <person name="Gallardo-Escarate C."/>
        </authorList>
    </citation>
    <scope>NUCLEOTIDE SEQUENCE [LARGE SCALE GENOMIC DNA]</scope>
</reference>
<dbReference type="Proteomes" id="UP000595437">
    <property type="component" value="Chromosome 7"/>
</dbReference>